<evidence type="ECO:0000313" key="1">
    <source>
        <dbReference type="EMBL" id="MDR6226779.1"/>
    </source>
</evidence>
<gene>
    <name evidence="1" type="ORF">JOE21_002789</name>
</gene>
<proteinExistence type="predicted"/>
<name>A0ABU1IRJ1_9BACL</name>
<dbReference type="InterPro" id="IPR037883">
    <property type="entry name" value="Knr4/Smi1-like_sf"/>
</dbReference>
<keyword evidence="2" id="KW-1185">Reference proteome</keyword>
<dbReference type="EMBL" id="JAVDQG010000006">
    <property type="protein sequence ID" value="MDR6226779.1"/>
    <property type="molecule type" value="Genomic_DNA"/>
</dbReference>
<dbReference type="Gene3D" id="3.40.1580.10">
    <property type="entry name" value="SMI1/KNR4-like"/>
    <property type="match status" value="1"/>
</dbReference>
<organism evidence="1 2">
    <name type="scientific">Desmospora profundinema</name>
    <dbReference type="NCBI Taxonomy" id="1571184"/>
    <lineage>
        <taxon>Bacteria</taxon>
        <taxon>Bacillati</taxon>
        <taxon>Bacillota</taxon>
        <taxon>Bacilli</taxon>
        <taxon>Bacillales</taxon>
        <taxon>Thermoactinomycetaceae</taxon>
        <taxon>Desmospora</taxon>
    </lineage>
</organism>
<comment type="caution">
    <text evidence="1">The sequence shown here is derived from an EMBL/GenBank/DDBJ whole genome shotgun (WGS) entry which is preliminary data.</text>
</comment>
<dbReference type="RefSeq" id="WP_309867144.1">
    <property type="nucleotide sequence ID" value="NZ_JAVDQG010000006.1"/>
</dbReference>
<dbReference type="Proteomes" id="UP001185012">
    <property type="component" value="Unassembled WGS sequence"/>
</dbReference>
<sequence>MDTVGTHDIGAAIRRVRKERNLRVEDVYCPETSKIQEGEYPVIDWDRFGNSGNTIYRTFLSFLVERFPEAIDNLE</sequence>
<protein>
    <submittedName>
        <fullName evidence="1">Uncharacterized protein</fullName>
    </submittedName>
</protein>
<accession>A0ABU1IRJ1</accession>
<evidence type="ECO:0000313" key="2">
    <source>
        <dbReference type="Proteomes" id="UP001185012"/>
    </source>
</evidence>
<reference evidence="1 2" key="1">
    <citation type="submission" date="2023-07" db="EMBL/GenBank/DDBJ databases">
        <title>Genomic Encyclopedia of Type Strains, Phase IV (KMG-IV): sequencing the most valuable type-strain genomes for metagenomic binning, comparative biology and taxonomic classification.</title>
        <authorList>
            <person name="Goeker M."/>
        </authorList>
    </citation>
    <scope>NUCLEOTIDE SEQUENCE [LARGE SCALE GENOMIC DNA]</scope>
    <source>
        <strain evidence="1 2">DSM 45903</strain>
    </source>
</reference>